<sequence length="303" mass="34135">MLARVDVEELSQLPPFEVSRILTEWGIDPFLNVLTVWVAGAYLYGVWVLRSRGDSWSLARTFSFVVVGMGSFYVVTSSGIAAYDSALLSVHMVQHMALSMLVPLALALGAPVTLALRVLPRRPRRWLLAVLHSRLVTVLSFPPLAFALFVLSPWLLYFSSWYDATLTSAFVHEMMHVHLVLVGSLFLWPLVGVDPVPGRVSYPFRMMLMVLTLPFHAFLGVTIMGQEELIGGDWYTSLPMDWLPSPVDDQHLAGGILWGTGDVVGIVFFLVLFAQWVRSSMREAEREDRRLDRLERMEQGRAE</sequence>
<evidence type="ECO:0000256" key="6">
    <source>
        <dbReference type="SAM" id="Phobius"/>
    </source>
</evidence>
<dbReference type="AlphaFoldDB" id="A0A6J4N7R4"/>
<dbReference type="InterPro" id="IPR019108">
    <property type="entry name" value="Caa3_assmbl_CtaG-rel"/>
</dbReference>
<evidence type="ECO:0000256" key="2">
    <source>
        <dbReference type="ARBA" id="ARBA00022475"/>
    </source>
</evidence>
<organism evidence="7">
    <name type="scientific">uncultured Nocardioidaceae bacterium</name>
    <dbReference type="NCBI Taxonomy" id="253824"/>
    <lineage>
        <taxon>Bacteria</taxon>
        <taxon>Bacillati</taxon>
        <taxon>Actinomycetota</taxon>
        <taxon>Actinomycetes</taxon>
        <taxon>Propionibacteriales</taxon>
        <taxon>Nocardioidaceae</taxon>
        <taxon>environmental samples</taxon>
    </lineage>
</organism>
<feature type="transmembrane region" description="Helical" evidence="6">
    <location>
        <begin position="175"/>
        <end position="194"/>
    </location>
</feature>
<feature type="transmembrane region" description="Helical" evidence="6">
    <location>
        <begin position="131"/>
        <end position="155"/>
    </location>
</feature>
<keyword evidence="4 6" id="KW-1133">Transmembrane helix</keyword>
<dbReference type="Pfam" id="PF09678">
    <property type="entry name" value="Caa3_CtaG"/>
    <property type="match status" value="1"/>
</dbReference>
<keyword evidence="3 6" id="KW-0812">Transmembrane</keyword>
<evidence type="ECO:0000256" key="5">
    <source>
        <dbReference type="ARBA" id="ARBA00023136"/>
    </source>
</evidence>
<keyword evidence="2" id="KW-1003">Cell membrane</keyword>
<accession>A0A6J4N7R4</accession>
<feature type="transmembrane region" description="Helical" evidence="6">
    <location>
        <begin position="95"/>
        <end position="119"/>
    </location>
</feature>
<dbReference type="EMBL" id="CADCUK010000141">
    <property type="protein sequence ID" value="CAA9380325.1"/>
    <property type="molecule type" value="Genomic_DNA"/>
</dbReference>
<name>A0A6J4N7R4_9ACTN</name>
<comment type="subcellular location">
    <subcellularLocation>
        <location evidence="1">Cell membrane</location>
        <topology evidence="1">Multi-pass membrane protein</topology>
    </subcellularLocation>
</comment>
<feature type="transmembrane region" description="Helical" evidence="6">
    <location>
        <begin position="61"/>
        <end position="83"/>
    </location>
</feature>
<gene>
    <name evidence="7" type="ORF">AVDCRST_MAG47-2108</name>
</gene>
<evidence type="ECO:0000313" key="7">
    <source>
        <dbReference type="EMBL" id="CAA9380325.1"/>
    </source>
</evidence>
<feature type="transmembrane region" description="Helical" evidence="6">
    <location>
        <begin position="256"/>
        <end position="277"/>
    </location>
</feature>
<reference evidence="7" key="1">
    <citation type="submission" date="2020-02" db="EMBL/GenBank/DDBJ databases">
        <authorList>
            <person name="Meier V. D."/>
        </authorList>
    </citation>
    <scope>NUCLEOTIDE SEQUENCE</scope>
    <source>
        <strain evidence="7">AVDCRST_MAG47</strain>
    </source>
</reference>
<evidence type="ECO:0000256" key="3">
    <source>
        <dbReference type="ARBA" id="ARBA00022692"/>
    </source>
</evidence>
<feature type="transmembrane region" description="Helical" evidence="6">
    <location>
        <begin position="30"/>
        <end position="49"/>
    </location>
</feature>
<keyword evidence="5 6" id="KW-0472">Membrane</keyword>
<dbReference type="GO" id="GO:0005886">
    <property type="term" value="C:plasma membrane"/>
    <property type="evidence" value="ECO:0007669"/>
    <property type="project" value="UniProtKB-SubCell"/>
</dbReference>
<evidence type="ECO:0000256" key="1">
    <source>
        <dbReference type="ARBA" id="ARBA00004651"/>
    </source>
</evidence>
<feature type="transmembrane region" description="Helical" evidence="6">
    <location>
        <begin position="206"/>
        <end position="225"/>
    </location>
</feature>
<evidence type="ECO:0000256" key="4">
    <source>
        <dbReference type="ARBA" id="ARBA00022989"/>
    </source>
</evidence>
<protein>
    <submittedName>
        <fullName evidence="7">Cytochrome c oxidase caa3-type assembly factor CtaG_BS (Unrelated to Cox11-CtaG family)</fullName>
    </submittedName>
</protein>
<proteinExistence type="predicted"/>